<name>A0A7R8WIG4_9CRUS</name>
<dbReference type="InterPro" id="IPR036291">
    <property type="entry name" value="NAD(P)-bd_dom_sf"/>
</dbReference>
<dbReference type="InterPro" id="IPR020082">
    <property type="entry name" value="S-Ado-L-homoCys_hydrolase_CS"/>
</dbReference>
<dbReference type="SMART" id="SM00997">
    <property type="entry name" value="AdoHcyase_NAD"/>
    <property type="match status" value="1"/>
</dbReference>
<dbReference type="Pfam" id="PF05221">
    <property type="entry name" value="AdoHcyase"/>
    <property type="match status" value="2"/>
</dbReference>
<feature type="binding site" evidence="8">
    <location>
        <position position="269"/>
    </location>
    <ligand>
        <name>NAD(+)</name>
        <dbReference type="ChEBI" id="CHEBI:57540"/>
    </ligand>
</feature>
<dbReference type="FunFam" id="3.40.50.720:FF:000004">
    <property type="entry name" value="Adenosylhomocysteinase"/>
    <property type="match status" value="1"/>
</dbReference>
<dbReference type="OrthoDB" id="10007170at2759"/>
<feature type="binding site" evidence="7">
    <location>
        <position position="152"/>
    </location>
    <ligand>
        <name>substrate</name>
    </ligand>
</feature>
<feature type="binding site" evidence="8">
    <location>
        <position position="367"/>
    </location>
    <ligand>
        <name>NAD(+)</name>
        <dbReference type="ChEBI" id="CHEBI:57540"/>
    </ligand>
</feature>
<dbReference type="PROSITE" id="PS00738">
    <property type="entry name" value="ADOHCYASE_1"/>
    <property type="match status" value="1"/>
</dbReference>
<feature type="binding site" evidence="8">
    <location>
        <position position="264"/>
    </location>
    <ligand>
        <name>NAD(+)</name>
        <dbReference type="ChEBI" id="CHEBI:57540"/>
    </ligand>
</feature>
<dbReference type="GO" id="GO:0006730">
    <property type="term" value="P:one-carbon metabolic process"/>
    <property type="evidence" value="ECO:0007669"/>
    <property type="project" value="UniProtKB-KW"/>
</dbReference>
<dbReference type="SUPFAM" id="SSF52283">
    <property type="entry name" value="Formate/glycerate dehydrogenase catalytic domain-like"/>
    <property type="match status" value="1"/>
</dbReference>
<dbReference type="UniPathway" id="UPA00314">
    <property type="reaction ID" value="UER00076"/>
</dbReference>
<accession>A0A7R8WIG4</accession>
<evidence type="ECO:0000256" key="2">
    <source>
        <dbReference type="ARBA" id="ARBA00007122"/>
    </source>
</evidence>
<evidence type="ECO:0000256" key="1">
    <source>
        <dbReference type="ARBA" id="ARBA00005195"/>
    </source>
</evidence>
<evidence type="ECO:0000256" key="11">
    <source>
        <dbReference type="SAM" id="MobiDB-lite"/>
    </source>
</evidence>
<dbReference type="GO" id="GO:0004013">
    <property type="term" value="F:adenosylhomocysteinase activity"/>
    <property type="evidence" value="ECO:0007669"/>
    <property type="project" value="UniProtKB-EC"/>
</dbReference>
<comment type="similarity">
    <text evidence="2 10">Belongs to the adenosylhomocysteinase family.</text>
</comment>
<dbReference type="Gene3D" id="3.40.50.1480">
    <property type="entry name" value="Adenosylhomocysteinase-like"/>
    <property type="match status" value="1"/>
</dbReference>
<evidence type="ECO:0000256" key="10">
    <source>
        <dbReference type="RuleBase" id="RU004166"/>
    </source>
</evidence>
<feature type="binding site" evidence="7">
    <location>
        <position position="177"/>
    </location>
    <ligand>
        <name>substrate</name>
    </ligand>
</feature>
<proteinExistence type="inferred from homology"/>
<feature type="binding site" evidence="8">
    <location>
        <position position="374"/>
    </location>
    <ligand>
        <name>NAD(+)</name>
        <dbReference type="ChEBI" id="CHEBI:57540"/>
    </ligand>
</feature>
<dbReference type="FunFam" id="3.40.50.1480:FF:000004">
    <property type="entry name" value="Adenosylhomocysteinase"/>
    <property type="match status" value="1"/>
</dbReference>
<dbReference type="AlphaFoldDB" id="A0A7R8WIG4"/>
<reference evidence="12" key="1">
    <citation type="submission" date="2020-11" db="EMBL/GenBank/DDBJ databases">
        <authorList>
            <person name="Tran Van P."/>
        </authorList>
    </citation>
    <scope>NUCLEOTIDE SEQUENCE</scope>
</reference>
<dbReference type="PROSITE" id="PS00739">
    <property type="entry name" value="ADOHCYASE_2"/>
    <property type="match status" value="1"/>
</dbReference>
<evidence type="ECO:0000256" key="5">
    <source>
        <dbReference type="ARBA" id="ARBA00023027"/>
    </source>
</evidence>
<evidence type="ECO:0000256" key="9">
    <source>
        <dbReference type="RuleBase" id="RU000548"/>
    </source>
</evidence>
<dbReference type="InterPro" id="IPR015878">
    <property type="entry name" value="Ado_hCys_hydrolase_NAD-bd"/>
</dbReference>
<feature type="binding site" evidence="7">
    <location>
        <position position="77"/>
    </location>
    <ligand>
        <name>substrate</name>
    </ligand>
</feature>
<feature type="binding site" evidence="7">
    <location>
        <position position="207"/>
    </location>
    <ligand>
        <name>substrate</name>
    </ligand>
</feature>
<organism evidence="12">
    <name type="scientific">Cyprideis torosa</name>
    <dbReference type="NCBI Taxonomy" id="163714"/>
    <lineage>
        <taxon>Eukaryota</taxon>
        <taxon>Metazoa</taxon>
        <taxon>Ecdysozoa</taxon>
        <taxon>Arthropoda</taxon>
        <taxon>Crustacea</taxon>
        <taxon>Oligostraca</taxon>
        <taxon>Ostracoda</taxon>
        <taxon>Podocopa</taxon>
        <taxon>Podocopida</taxon>
        <taxon>Cytherocopina</taxon>
        <taxon>Cytheroidea</taxon>
        <taxon>Cytherideidae</taxon>
        <taxon>Cyprideis</taxon>
    </lineage>
</organism>
<protein>
    <recommendedName>
        <fullName evidence="6 9">Adenosylhomocysteinase</fullName>
        <ecNumber evidence="6 9">3.13.2.1</ecNumber>
    </recommendedName>
</protein>
<dbReference type="EMBL" id="OB662198">
    <property type="protein sequence ID" value="CAD7229654.1"/>
    <property type="molecule type" value="Genomic_DNA"/>
</dbReference>
<feature type="binding site" evidence="8">
    <location>
        <begin position="243"/>
        <end position="248"/>
    </location>
    <ligand>
        <name>NAD(+)</name>
        <dbReference type="ChEBI" id="CHEBI:57540"/>
    </ligand>
</feature>
<dbReference type="CDD" id="cd00401">
    <property type="entry name" value="SAHH"/>
    <property type="match status" value="1"/>
</dbReference>
<dbReference type="Pfam" id="PF00670">
    <property type="entry name" value="AdoHcyase_NAD"/>
    <property type="match status" value="1"/>
</dbReference>
<evidence type="ECO:0000256" key="6">
    <source>
        <dbReference type="ARBA" id="ARBA00034527"/>
    </source>
</evidence>
<dbReference type="EC" id="3.13.2.1" evidence="6 9"/>
<evidence type="ECO:0000256" key="4">
    <source>
        <dbReference type="ARBA" id="ARBA00022801"/>
    </source>
</evidence>
<comment type="catalytic activity">
    <reaction evidence="9">
        <text>S-adenosyl-L-homocysteine + H2O = L-homocysteine + adenosine</text>
        <dbReference type="Rhea" id="RHEA:21708"/>
        <dbReference type="ChEBI" id="CHEBI:15377"/>
        <dbReference type="ChEBI" id="CHEBI:16335"/>
        <dbReference type="ChEBI" id="CHEBI:57856"/>
        <dbReference type="ChEBI" id="CHEBI:58199"/>
        <dbReference type="EC" id="3.13.2.1"/>
    </reaction>
</comment>
<dbReference type="PIRSF" id="PIRSF001109">
    <property type="entry name" value="Ad_hcy_hydrolase"/>
    <property type="match status" value="1"/>
</dbReference>
<feature type="region of interest" description="Disordered" evidence="11">
    <location>
        <begin position="1"/>
        <end position="27"/>
    </location>
</feature>
<evidence type="ECO:0000256" key="3">
    <source>
        <dbReference type="ARBA" id="ARBA00022563"/>
    </source>
</evidence>
<dbReference type="InterPro" id="IPR042172">
    <property type="entry name" value="Adenosylhomocyst_ase-like_sf"/>
</dbReference>
<dbReference type="PANTHER" id="PTHR23420:SF0">
    <property type="entry name" value="ADENOSYLHOMOCYSTEINASE"/>
    <property type="match status" value="1"/>
</dbReference>
<evidence type="ECO:0000256" key="7">
    <source>
        <dbReference type="PIRSR" id="PIRSR001109-1"/>
    </source>
</evidence>
<dbReference type="NCBIfam" id="NF004005">
    <property type="entry name" value="PRK05476.2-3"/>
    <property type="match status" value="1"/>
</dbReference>
<dbReference type="SUPFAM" id="SSF51735">
    <property type="entry name" value="NAD(P)-binding Rossmann-fold domains"/>
    <property type="match status" value="1"/>
</dbReference>
<feature type="compositionally biased region" description="Basic and acidic residues" evidence="11">
    <location>
        <begin position="1"/>
        <end position="14"/>
    </location>
</feature>
<keyword evidence="4 9" id="KW-0378">Hydrolase</keyword>
<gene>
    <name evidence="12" type="ORF">CTOB1V02_LOCUS7523</name>
</gene>
<feature type="binding site" evidence="8">
    <location>
        <begin position="178"/>
        <end position="180"/>
    </location>
    <ligand>
        <name>NAD(+)</name>
        <dbReference type="ChEBI" id="CHEBI:57540"/>
    </ligand>
</feature>
<dbReference type="SMART" id="SM00996">
    <property type="entry name" value="AdoHcyase"/>
    <property type="match status" value="1"/>
</dbReference>
<dbReference type="InterPro" id="IPR000043">
    <property type="entry name" value="Adenosylhomocysteinase-like"/>
</dbReference>
<comment type="cofactor">
    <cofactor evidence="8 9">
        <name>NAD(+)</name>
        <dbReference type="ChEBI" id="CHEBI:57540"/>
    </cofactor>
    <text evidence="8 9">Binds 1 NAD(+) per subunit.</text>
</comment>
<feature type="binding site" evidence="8">
    <location>
        <begin position="320"/>
        <end position="322"/>
    </location>
    <ligand>
        <name>NAD(+)</name>
        <dbReference type="ChEBI" id="CHEBI:57540"/>
    </ligand>
</feature>
<dbReference type="PANTHER" id="PTHR23420">
    <property type="entry name" value="ADENOSYLHOMOCYSTEINASE"/>
    <property type="match status" value="1"/>
</dbReference>
<dbReference type="GO" id="GO:0033353">
    <property type="term" value="P:S-adenosylmethionine cycle"/>
    <property type="evidence" value="ECO:0007669"/>
    <property type="project" value="TreeGrafter"/>
</dbReference>
<dbReference type="Gene3D" id="3.40.50.720">
    <property type="entry name" value="NAD(P)-binding Rossmann-like Domain"/>
    <property type="match status" value="1"/>
</dbReference>
<keyword evidence="3 9" id="KW-0554">One-carbon metabolism</keyword>
<sequence length="388" mass="42318">MGSRKKPSEGRSGSEKQPPGPDDKAPFKVADLSLKDWGRREIVLAENEMPGLMSIRRKFIDSKPLTGARIAGCLHMTIQTAVLIETLKDLGAQVQWSSCNIFSTQDHAAAAMAAAGIAVYAWKGETEEEYDWCIQQTLIFPDGKPLNMILDDGGDLTRMVHDDYPHLMEGIKGITEETTTGVKTLYKMYREGTLKAPAINVNDSVTKSKFDNLYGCRESCTDGIKRATDVMLAGKVCVVAGYGDVGKGSAQSLRAFGAIVLVTEIDPINALQASMAGLEVTTMEDAASRAKIFVTATGCKDVIVGKHFLQMPDDSIVCNIGHFDHEIDVKWLNTHAVKKTVIKPQVDRYKLPNGRHVILLAEGRLVNLGCATGHPSFVMSNSFTNQVR</sequence>
<keyword evidence="5 8" id="KW-0520">NAD</keyword>
<dbReference type="GO" id="GO:0005829">
    <property type="term" value="C:cytosol"/>
    <property type="evidence" value="ECO:0007669"/>
    <property type="project" value="TreeGrafter"/>
</dbReference>
<comment type="pathway">
    <text evidence="1 9">Amino-acid biosynthesis; L-homocysteine biosynthesis; L-homocysteine from S-adenosyl-L-homocysteine: step 1/1.</text>
</comment>
<evidence type="ECO:0000256" key="8">
    <source>
        <dbReference type="PIRSR" id="PIRSR001109-2"/>
    </source>
</evidence>
<feature type="binding site" evidence="7">
    <location>
        <position position="211"/>
    </location>
    <ligand>
        <name>substrate</name>
    </ligand>
</feature>
<evidence type="ECO:0000313" key="12">
    <source>
        <dbReference type="EMBL" id="CAD7229654.1"/>
    </source>
</evidence>
<dbReference type="NCBIfam" id="TIGR00936">
    <property type="entry name" value="ahcY"/>
    <property type="match status" value="1"/>
</dbReference>